<reference evidence="1 2" key="1">
    <citation type="submission" date="2016-08" db="EMBL/GenBank/DDBJ databases">
        <title>Hymenobacter coccineus sp. nov., Hymenobacter lapidarius sp. nov. and Hymenobacter glacialis sp. nov., isolated from Antarctic soil.</title>
        <authorList>
            <person name="Sedlacek I."/>
            <person name="Kralova S."/>
            <person name="Kyrova K."/>
            <person name="Maslanova I."/>
            <person name="Stankova E."/>
            <person name="Vrbovska V."/>
            <person name="Nemec M."/>
            <person name="Bartak M."/>
            <person name="Svec P."/>
            <person name="Busse H.-J."/>
            <person name="Pantucek R."/>
        </authorList>
    </citation>
    <scope>NUCLEOTIDE SEQUENCE [LARGE SCALE GENOMIC DNA]</scope>
    <source>
        <strain evidence="1 2">CCM 8643</strain>
    </source>
</reference>
<dbReference type="OrthoDB" id="893408at2"/>
<name>A0A1G1T9A7_9BACT</name>
<dbReference type="RefSeq" id="WP_070725929.1">
    <property type="nucleotide sequence ID" value="NZ_MDZB01000084.1"/>
</dbReference>
<dbReference type="Proteomes" id="UP000176294">
    <property type="component" value="Unassembled WGS sequence"/>
</dbReference>
<dbReference type="EMBL" id="MDZB01000084">
    <property type="protein sequence ID" value="OGX87455.1"/>
    <property type="molecule type" value="Genomic_DNA"/>
</dbReference>
<accession>A0A1G1T9A7</accession>
<protein>
    <recommendedName>
        <fullName evidence="3">STAS/SEC14 domain-containing protein</fullName>
    </recommendedName>
</protein>
<gene>
    <name evidence="1" type="ORF">BEN47_10450</name>
</gene>
<sequence>MLLQTLLETPYVTISYDHQNEWLFADWRGNQDMKSVQHGAMELLRLLPLHRCRKVLNDNTLVTSMWSEAAEWAGTECFPAMAAIGLEYFAWVYSPNLYSRLSTDLTLQFTAASPVVATFDDIETAKAWLSQM</sequence>
<comment type="caution">
    <text evidence="1">The sequence shown here is derived from an EMBL/GenBank/DDBJ whole genome shotgun (WGS) entry which is preliminary data.</text>
</comment>
<organism evidence="1 2">
    <name type="scientific">Hymenobacter lapidarius</name>
    <dbReference type="NCBI Taxonomy" id="1908237"/>
    <lineage>
        <taxon>Bacteria</taxon>
        <taxon>Pseudomonadati</taxon>
        <taxon>Bacteroidota</taxon>
        <taxon>Cytophagia</taxon>
        <taxon>Cytophagales</taxon>
        <taxon>Hymenobacteraceae</taxon>
        <taxon>Hymenobacter</taxon>
    </lineage>
</organism>
<keyword evidence="2" id="KW-1185">Reference proteome</keyword>
<evidence type="ECO:0000313" key="2">
    <source>
        <dbReference type="Proteomes" id="UP000176294"/>
    </source>
</evidence>
<evidence type="ECO:0000313" key="1">
    <source>
        <dbReference type="EMBL" id="OGX87455.1"/>
    </source>
</evidence>
<evidence type="ECO:0008006" key="3">
    <source>
        <dbReference type="Google" id="ProtNLM"/>
    </source>
</evidence>
<dbReference type="STRING" id="1908237.BEN47_10450"/>
<proteinExistence type="predicted"/>
<dbReference type="AlphaFoldDB" id="A0A1G1T9A7"/>